<dbReference type="InterPro" id="IPR002541">
    <property type="entry name" value="Cyt_c_assembly"/>
</dbReference>
<feature type="transmembrane region" description="Helical" evidence="4">
    <location>
        <begin position="348"/>
        <end position="369"/>
    </location>
</feature>
<feature type="transmembrane region" description="Helical" evidence="4">
    <location>
        <begin position="211"/>
        <end position="231"/>
    </location>
</feature>
<dbReference type="RefSeq" id="WP_105038377.1">
    <property type="nucleotide sequence ID" value="NZ_PPSL01000002.1"/>
</dbReference>
<feature type="transmembrane region" description="Helical" evidence="4">
    <location>
        <begin position="470"/>
        <end position="488"/>
    </location>
</feature>
<dbReference type="Proteomes" id="UP000239872">
    <property type="component" value="Unassembled WGS sequence"/>
</dbReference>
<evidence type="ECO:0000256" key="4">
    <source>
        <dbReference type="SAM" id="Phobius"/>
    </source>
</evidence>
<evidence type="ECO:0008006" key="9">
    <source>
        <dbReference type="Google" id="ProtNLM"/>
    </source>
</evidence>
<feature type="domain" description="Cytochrome c assembly protein" evidence="5">
    <location>
        <begin position="108"/>
        <end position="330"/>
    </location>
</feature>
<feature type="transmembrane region" description="Helical" evidence="4">
    <location>
        <begin position="307"/>
        <end position="328"/>
    </location>
</feature>
<feature type="domain" description="Cytochrome c-type biogenesis protein CcmF C-terminal" evidence="6">
    <location>
        <begin position="357"/>
        <end position="571"/>
    </location>
</feature>
<comment type="caution">
    <text evidence="7">The sequence shown here is derived from an EMBL/GenBank/DDBJ whole genome shotgun (WGS) entry which is preliminary data.</text>
</comment>
<feature type="transmembrane region" description="Helical" evidence="4">
    <location>
        <begin position="440"/>
        <end position="458"/>
    </location>
</feature>
<keyword evidence="4" id="KW-1133">Transmembrane helix</keyword>
<feature type="transmembrane region" description="Helical" evidence="4">
    <location>
        <begin position="389"/>
        <end position="414"/>
    </location>
</feature>
<keyword evidence="8" id="KW-1185">Reference proteome</keyword>
<dbReference type="GO" id="GO:0015232">
    <property type="term" value="F:heme transmembrane transporter activity"/>
    <property type="evidence" value="ECO:0007669"/>
    <property type="project" value="InterPro"/>
</dbReference>
<dbReference type="InterPro" id="IPR003567">
    <property type="entry name" value="Cyt_c_biogenesis"/>
</dbReference>
<gene>
    <name evidence="7" type="ORF">CJD36_006760</name>
</gene>
<dbReference type="Pfam" id="PF16327">
    <property type="entry name" value="CcmF_C"/>
    <property type="match status" value="1"/>
</dbReference>
<accession>A0A2S7SXZ1</accession>
<keyword evidence="4" id="KW-0472">Membrane</keyword>
<dbReference type="Pfam" id="PF01578">
    <property type="entry name" value="Cytochrom_C_asm"/>
    <property type="match status" value="1"/>
</dbReference>
<evidence type="ECO:0000313" key="7">
    <source>
        <dbReference type="EMBL" id="PQJ11497.1"/>
    </source>
</evidence>
<name>A0A2S7SXZ1_9BACT</name>
<feature type="transmembrane region" description="Helical" evidence="4">
    <location>
        <begin position="284"/>
        <end position="300"/>
    </location>
</feature>
<evidence type="ECO:0000313" key="8">
    <source>
        <dbReference type="Proteomes" id="UP000239872"/>
    </source>
</evidence>
<dbReference type="InterPro" id="IPR032523">
    <property type="entry name" value="CcmF_C"/>
</dbReference>
<organism evidence="7 8">
    <name type="scientific">Flavipsychrobacter stenotrophus</name>
    <dbReference type="NCBI Taxonomy" id="2077091"/>
    <lineage>
        <taxon>Bacteria</taxon>
        <taxon>Pseudomonadati</taxon>
        <taxon>Bacteroidota</taxon>
        <taxon>Chitinophagia</taxon>
        <taxon>Chitinophagales</taxon>
        <taxon>Chitinophagaceae</taxon>
        <taxon>Flavipsychrobacter</taxon>
    </lineage>
</organism>
<feature type="transmembrane region" description="Helical" evidence="4">
    <location>
        <begin position="15"/>
        <end position="38"/>
    </location>
</feature>
<evidence type="ECO:0000259" key="6">
    <source>
        <dbReference type="Pfam" id="PF16327"/>
    </source>
</evidence>
<feature type="transmembrane region" description="Helical" evidence="4">
    <location>
        <begin position="527"/>
        <end position="545"/>
    </location>
</feature>
<comment type="similarity">
    <text evidence="1">Belongs to the CcmF/CycK/Ccl1/NrfE/CcsA family.</text>
</comment>
<dbReference type="PANTHER" id="PTHR43653">
    <property type="entry name" value="CYTOCHROME C ASSEMBLY PROTEIN-RELATED"/>
    <property type="match status" value="1"/>
</dbReference>
<evidence type="ECO:0000256" key="2">
    <source>
        <dbReference type="ARBA" id="ARBA00022748"/>
    </source>
</evidence>
<dbReference type="GO" id="GO:0020037">
    <property type="term" value="F:heme binding"/>
    <property type="evidence" value="ECO:0007669"/>
    <property type="project" value="InterPro"/>
</dbReference>
<feature type="transmembrane region" description="Helical" evidence="4">
    <location>
        <begin position="139"/>
        <end position="158"/>
    </location>
</feature>
<reference evidence="7 8" key="1">
    <citation type="submission" date="2018-01" db="EMBL/GenBank/DDBJ databases">
        <title>A novel member of the phylum Bacteroidetes isolated from glacier ice.</title>
        <authorList>
            <person name="Liu Q."/>
            <person name="Xin Y.-H."/>
        </authorList>
    </citation>
    <scope>NUCLEOTIDE SEQUENCE [LARGE SCALE GENOMIC DNA]</scope>
    <source>
        <strain evidence="7 8">RB1R16</strain>
    </source>
</reference>
<feature type="transmembrane region" description="Helical" evidence="4">
    <location>
        <begin position="59"/>
        <end position="77"/>
    </location>
</feature>
<proteinExistence type="inferred from homology"/>
<dbReference type="OrthoDB" id="9761451at2"/>
<feature type="transmembrane region" description="Helical" evidence="4">
    <location>
        <begin position="110"/>
        <end position="127"/>
    </location>
</feature>
<feature type="transmembrane region" description="Helical" evidence="4">
    <location>
        <begin position="795"/>
        <end position="818"/>
    </location>
</feature>
<protein>
    <recommendedName>
        <fullName evidence="9">Cytochrome c assembly protein</fullName>
    </recommendedName>
</protein>
<dbReference type="PRINTS" id="PR01410">
    <property type="entry name" value="CCBIOGENESIS"/>
</dbReference>
<keyword evidence="4" id="KW-0812">Transmembrane</keyword>
<evidence type="ECO:0000256" key="1">
    <source>
        <dbReference type="ARBA" id="ARBA00009186"/>
    </source>
</evidence>
<sequence length="848" mass="94603">MAAEFLGEHLMPGKLGYFFVITSFVAALFSTFSYFNAVRQEQKDPLGNNAWLKMARGGFMLHTAAIISIFVTLYYIITNHLFEYHYAWSHSSYDLPGKYLLSCFWEGQEGSFMLWMFWHSILGLVVMRTAKTLETRTMTIIAMTQVILGTMLLGLYFGDSIKIGSTPFQLLRYAMQEAPIFSTPNYMSFIKDGNGLNISLQNYWMVIHPPILFLGFALSLIPFAFCIAALWKGDYKTFIKPTIAWSLVGGAVLGTGIIMGGAWAYESLNFGGYWAWDPVENASLVPWLVLIAGLHTLVIFKSTGRALTMTLIFLMLSHLLIWYSTFLTRTGILGKTSVHAFTGDGEALTYHLLSVIGLLLAIAIGLLAWRWKTLPRIKSEEATLSREFWMFIGSAVLCISAVMIITITSLPVWAPLAKKITGKDFAPSTNLVRDYNNQQVWIAIIIGLLSGLTLFMKYKNTDAKTLWKRIGIVTAISAVMSLAIGYGQKITTPQYSVMLFTSCFAIVASLTYGIVIQKLKFKNLGPSVAHFGFGAVLLGILLSSYNKHAISLNTTGEAFTFNKNTAEEEAIESRENELLPLGRGVAMGDYFATYIGDSSVPGKDRRVYYKVKFERLDSAAKKVEEEFMLYPDAFINPKGNESGLSANPSTKHYWNRDIFTYISMATDKAKSDTSTYKSNFVSKPGDTVYLDNGFMIFNGFSREVKDPRYVGGPDDIAVSANLTVHDMYGGVHQMAPIYVVHNRESVYRIEDTVHSMDLYARLENIIVKSADSASAEIKVKQTNPMDDYIVLKALVFPYINVLWLGVIIMVIGFFISLGQAPHNGRFKRQTGRTEGPGKVTNFTSGRDA</sequence>
<evidence type="ECO:0000259" key="5">
    <source>
        <dbReference type="Pfam" id="PF01578"/>
    </source>
</evidence>
<dbReference type="GO" id="GO:0017004">
    <property type="term" value="P:cytochrome complex assembly"/>
    <property type="evidence" value="ECO:0007669"/>
    <property type="project" value="UniProtKB-KW"/>
</dbReference>
<feature type="transmembrane region" description="Helical" evidence="4">
    <location>
        <begin position="494"/>
        <end position="515"/>
    </location>
</feature>
<dbReference type="GO" id="GO:0016020">
    <property type="term" value="C:membrane"/>
    <property type="evidence" value="ECO:0007669"/>
    <property type="project" value="InterPro"/>
</dbReference>
<feature type="transmembrane region" description="Helical" evidence="4">
    <location>
        <begin position="243"/>
        <end position="264"/>
    </location>
</feature>
<dbReference type="AlphaFoldDB" id="A0A2S7SXZ1"/>
<keyword evidence="2" id="KW-0201">Cytochrome c-type biogenesis</keyword>
<dbReference type="EMBL" id="PPSL01000002">
    <property type="protein sequence ID" value="PQJ11497.1"/>
    <property type="molecule type" value="Genomic_DNA"/>
</dbReference>
<feature type="region of interest" description="Disordered" evidence="3">
    <location>
        <begin position="825"/>
        <end position="848"/>
    </location>
</feature>
<evidence type="ECO:0000256" key="3">
    <source>
        <dbReference type="SAM" id="MobiDB-lite"/>
    </source>
</evidence>
<dbReference type="PANTHER" id="PTHR43653:SF1">
    <property type="entry name" value="CYTOCHROME C-TYPE BIOGENESIS PROTEIN CCMF"/>
    <property type="match status" value="1"/>
</dbReference>